<accession>A0ABP4B0G8</accession>
<evidence type="ECO:0000259" key="2">
    <source>
        <dbReference type="Pfam" id="PF13304"/>
    </source>
</evidence>
<gene>
    <name evidence="3" type="ORF">GCM10009559_37960</name>
</gene>
<proteinExistence type="predicted"/>
<dbReference type="PIRSF" id="PIRSF029347">
    <property type="entry name" value="RecF"/>
    <property type="match status" value="1"/>
</dbReference>
<dbReference type="SUPFAM" id="SSF52540">
    <property type="entry name" value="P-loop containing nucleoside triphosphate hydrolases"/>
    <property type="match status" value="1"/>
</dbReference>
<dbReference type="PANTHER" id="PTHR32182:SF25">
    <property type="entry name" value="SLR1056 PROTEIN"/>
    <property type="match status" value="1"/>
</dbReference>
<comment type="caution">
    <text evidence="3">The sequence shown here is derived from an EMBL/GenBank/DDBJ whole genome shotgun (WGS) entry which is preliminary data.</text>
</comment>
<protein>
    <submittedName>
        <fullName evidence="3">AAA family ATPase</fullName>
    </submittedName>
</protein>
<keyword evidence="1" id="KW-0742">SOS response</keyword>
<evidence type="ECO:0000313" key="3">
    <source>
        <dbReference type="EMBL" id="GAA0942047.1"/>
    </source>
</evidence>
<evidence type="ECO:0000256" key="1">
    <source>
        <dbReference type="ARBA" id="ARBA00023236"/>
    </source>
</evidence>
<dbReference type="InterPro" id="IPR014555">
    <property type="entry name" value="RecF-like"/>
</dbReference>
<organism evidence="3 4">
    <name type="scientific">Pseudonocardia zijingensis</name>
    <dbReference type="NCBI Taxonomy" id="153376"/>
    <lineage>
        <taxon>Bacteria</taxon>
        <taxon>Bacillati</taxon>
        <taxon>Actinomycetota</taxon>
        <taxon>Actinomycetes</taxon>
        <taxon>Pseudonocardiales</taxon>
        <taxon>Pseudonocardiaceae</taxon>
        <taxon>Pseudonocardia</taxon>
    </lineage>
</organism>
<sequence>MENYRSLRDLVLPLSRLTVVTGPNGSGKSSLYRALRLLADAARDGAVAALAREGGLPSALWAGPEATGRAVREGRSAVQGTRRTKAVGLRLGFSGDEFGYALDLGMPIPTRTAFNRDPEFKRECVWRGPVLRPATLLADRAGPVVRTRAAGGSWGQDPHPIGIADSMLTAFADPRISPEVLVVRERIRSWRFYDHFRTDADAPARQARVGTRTPVLDHDGADLAAALQTIEEVGDADELRAAVDNAFPGSRVRVEVAEDGRFGLSFHQHGLLRPLSAGELSDGTLRYLLWVAALLSPRPPELLVLNEPETSLHPDLLPALAALIATAAARAQVVVVTHAQPLVRALAAVEDGTALLELGKEFGATVLAGQSLLERPSWHWPKR</sequence>
<dbReference type="Gene3D" id="3.40.50.300">
    <property type="entry name" value="P-loop containing nucleotide triphosphate hydrolases"/>
    <property type="match status" value="2"/>
</dbReference>
<dbReference type="Proteomes" id="UP001499967">
    <property type="component" value="Unassembled WGS sequence"/>
</dbReference>
<keyword evidence="1" id="KW-0227">DNA damage</keyword>
<keyword evidence="4" id="KW-1185">Reference proteome</keyword>
<dbReference type="InterPro" id="IPR003959">
    <property type="entry name" value="ATPase_AAA_core"/>
</dbReference>
<feature type="domain" description="ATPase AAA-type core" evidence="2">
    <location>
        <begin position="17"/>
        <end position="339"/>
    </location>
</feature>
<name>A0ABP4B0G8_9PSEU</name>
<dbReference type="EMBL" id="BAAAHP010000106">
    <property type="protein sequence ID" value="GAA0942047.1"/>
    <property type="molecule type" value="Genomic_DNA"/>
</dbReference>
<reference evidence="4" key="1">
    <citation type="journal article" date="2019" name="Int. J. Syst. Evol. Microbiol.">
        <title>The Global Catalogue of Microorganisms (GCM) 10K type strain sequencing project: providing services to taxonomists for standard genome sequencing and annotation.</title>
        <authorList>
            <consortium name="The Broad Institute Genomics Platform"/>
            <consortium name="The Broad Institute Genome Sequencing Center for Infectious Disease"/>
            <person name="Wu L."/>
            <person name="Ma J."/>
        </authorList>
    </citation>
    <scope>NUCLEOTIDE SEQUENCE [LARGE SCALE GENOMIC DNA]</scope>
    <source>
        <strain evidence="4">JCM 11117</strain>
    </source>
</reference>
<dbReference type="InterPro" id="IPR027417">
    <property type="entry name" value="P-loop_NTPase"/>
</dbReference>
<dbReference type="PANTHER" id="PTHR32182">
    <property type="entry name" value="DNA REPLICATION AND REPAIR PROTEIN RECF"/>
    <property type="match status" value="1"/>
</dbReference>
<dbReference type="Pfam" id="PF13304">
    <property type="entry name" value="AAA_21"/>
    <property type="match status" value="1"/>
</dbReference>
<evidence type="ECO:0000313" key="4">
    <source>
        <dbReference type="Proteomes" id="UP001499967"/>
    </source>
</evidence>